<evidence type="ECO:0000313" key="3">
    <source>
        <dbReference type="Proteomes" id="UP000008743"/>
    </source>
</evidence>
<dbReference type="OrthoDB" id="2105540at2759"/>
<dbReference type="InParanoid" id="A0A0D2TZT7"/>
<proteinExistence type="predicted"/>
<dbReference type="SMART" id="SM00382">
    <property type="entry name" value="AAA"/>
    <property type="match status" value="1"/>
</dbReference>
<dbReference type="PANTHER" id="PTHR43581">
    <property type="entry name" value="ATP/GTP PHOSPHATASE"/>
    <property type="match status" value="1"/>
</dbReference>
<keyword evidence="3" id="KW-1185">Reference proteome</keyword>
<dbReference type="PANTHER" id="PTHR43581:SF4">
    <property type="entry name" value="ATP_GTP PHOSPHATASE"/>
    <property type="match status" value="1"/>
</dbReference>
<dbReference type="PhylomeDB" id="A0A0D2TZT7"/>
<protein>
    <recommendedName>
        <fullName evidence="1">AAA+ ATPase domain-containing protein</fullName>
    </recommendedName>
</protein>
<dbReference type="AlphaFoldDB" id="A0A0D2TZT7"/>
<sequence>MFTRNSMVGGAIFAVPHRIASLALSSKSYRLGCNSTALAMPLRYVSAKSRPKASLSAACTFAPLLMQSVSSGTERTLHALSNETSAESSAVARAARPFAQQCRNASSLGGVPPSLDSSTQVETRPEFRLHQLRLQNFKKFEDITFTLTPSPKIIVGANGSGKTQILWAILIFLRGHNARVPSSKHFSKDVFRFEDELEDLFGDRFFRNKYQSPDTLVRVGAPNKKFTLTGTFHDTTYHHTNENVMLEYSLDKGLLQDKPDNHQSLAPIRFAFMPSMYQWGALSEERTRAKMFLTAGVQHLRPRLFQAKDFVNDGLRHLGLQATVSAVRDGVDGPVTATVTENGVTLDIGACAGSLQKIIAILTLLYHLTEAATIKAAQDDARGKNIQHDSNTFAQRIFLIDELEALLYENVTAKLYEFLVSTCAQHNIQLIVATNSRAIIEPRLNTKREVLFLTPDGKAVELTGELPTDEQNQQSLFPVLNALSQVKNNNMPLLVLEGVNDQKFYGKYTELGEKFQFMTTAGAVKKEGVSHILRQANLKHVFLSDSDMYAASSDLADAQKRMTKHVGSSVVYTQLPCVESYLILSEMLERAEEAYELRHKAIKVLVGHKLYFVNSFKSMLKEVGPEPSTMPIKAEQKQRTKEEISGMTFEELNALSSDEFGQFTKQEKHELFQKARQALSVASASTSATDRLFPKLRLPLNASSNDPEEVWTAMHDKQSDDASSSSFDPVGFWTTYVKMVHGKEAMVRGPDGTPMSTDEMIDRTKCLHPKVQALLDQTVETLLNCLSEVEPE</sequence>
<dbReference type="GO" id="GO:0016887">
    <property type="term" value="F:ATP hydrolysis activity"/>
    <property type="evidence" value="ECO:0007669"/>
    <property type="project" value="InterPro"/>
</dbReference>
<dbReference type="InterPro" id="IPR003593">
    <property type="entry name" value="AAA+_ATPase"/>
</dbReference>
<accession>A0A0D2TZT7</accession>
<dbReference type="InterPro" id="IPR051396">
    <property type="entry name" value="Bact_Antivir_Def_Nuclease"/>
</dbReference>
<evidence type="ECO:0000313" key="2">
    <source>
        <dbReference type="EMBL" id="KJE88441.1"/>
    </source>
</evidence>
<dbReference type="Pfam" id="PF13476">
    <property type="entry name" value="AAA_23"/>
    <property type="match status" value="1"/>
</dbReference>
<name>A0A0D2TZT7_CAPO3</name>
<dbReference type="SUPFAM" id="SSF52540">
    <property type="entry name" value="P-loop containing nucleoside triphosphate hydrolases"/>
    <property type="match status" value="1"/>
</dbReference>
<organism evidence="2 3">
    <name type="scientific">Capsaspora owczarzaki (strain ATCC 30864)</name>
    <dbReference type="NCBI Taxonomy" id="595528"/>
    <lineage>
        <taxon>Eukaryota</taxon>
        <taxon>Filasterea</taxon>
        <taxon>Capsaspora</taxon>
    </lineage>
</organism>
<gene>
    <name evidence="2" type="ORF">CAOG_009271</name>
</gene>
<dbReference type="Proteomes" id="UP000008743">
    <property type="component" value="Unassembled WGS sequence"/>
</dbReference>
<evidence type="ECO:0000259" key="1">
    <source>
        <dbReference type="SMART" id="SM00382"/>
    </source>
</evidence>
<dbReference type="InterPro" id="IPR027417">
    <property type="entry name" value="P-loop_NTPase"/>
</dbReference>
<feature type="domain" description="AAA+ ATPase" evidence="1">
    <location>
        <begin position="148"/>
        <end position="454"/>
    </location>
</feature>
<reference evidence="3" key="1">
    <citation type="submission" date="2011-02" db="EMBL/GenBank/DDBJ databases">
        <title>The Genome Sequence of Capsaspora owczarzaki ATCC 30864.</title>
        <authorList>
            <person name="Russ C."/>
            <person name="Cuomo C."/>
            <person name="Burger G."/>
            <person name="Gray M.W."/>
            <person name="Holland P.W.H."/>
            <person name="King N."/>
            <person name="Lang F.B.F."/>
            <person name="Roger A.J."/>
            <person name="Ruiz-Trillo I."/>
            <person name="Young S.K."/>
            <person name="Zeng Q."/>
            <person name="Gargeya S."/>
            <person name="Alvarado L."/>
            <person name="Berlin A."/>
            <person name="Chapman S.B."/>
            <person name="Chen Z."/>
            <person name="Freedman E."/>
            <person name="Gellesch M."/>
            <person name="Goldberg J."/>
            <person name="Griggs A."/>
            <person name="Gujja S."/>
            <person name="Heilman E."/>
            <person name="Heiman D."/>
            <person name="Howarth C."/>
            <person name="Mehta T."/>
            <person name="Neiman D."/>
            <person name="Pearson M."/>
            <person name="Roberts A."/>
            <person name="Saif S."/>
            <person name="Shea T."/>
            <person name="Shenoy N."/>
            <person name="Sisk P."/>
            <person name="Stolte C."/>
            <person name="Sykes S."/>
            <person name="White J."/>
            <person name="Yandava C."/>
            <person name="Haas B."/>
            <person name="Nusbaum C."/>
            <person name="Birren B."/>
        </authorList>
    </citation>
    <scope>NUCLEOTIDE SEQUENCE</scope>
    <source>
        <strain evidence="3">ATCC 30864</strain>
    </source>
</reference>
<dbReference type="Gene3D" id="3.40.50.300">
    <property type="entry name" value="P-loop containing nucleotide triphosphate hydrolases"/>
    <property type="match status" value="1"/>
</dbReference>
<dbReference type="EMBL" id="KE346360">
    <property type="protein sequence ID" value="KJE88441.1"/>
    <property type="molecule type" value="Genomic_DNA"/>
</dbReference>
<dbReference type="InterPro" id="IPR038729">
    <property type="entry name" value="Rad50/SbcC_AAA"/>
</dbReference>
<dbReference type="GO" id="GO:0006302">
    <property type="term" value="P:double-strand break repair"/>
    <property type="evidence" value="ECO:0007669"/>
    <property type="project" value="InterPro"/>
</dbReference>